<dbReference type="Pfam" id="PF02922">
    <property type="entry name" value="CBM_48"/>
    <property type="match status" value="1"/>
</dbReference>
<dbReference type="SUPFAM" id="SSF81296">
    <property type="entry name" value="E set domains"/>
    <property type="match status" value="1"/>
</dbReference>
<dbReference type="GO" id="GO:0003844">
    <property type="term" value="F:1,4-alpha-glucan branching enzyme activity"/>
    <property type="evidence" value="ECO:0007669"/>
    <property type="project" value="UniProtKB-UniRule"/>
</dbReference>
<dbReference type="InterPro" id="IPR006407">
    <property type="entry name" value="GlgB"/>
</dbReference>
<comment type="pathway">
    <text evidence="3 10">Glycan biosynthesis; glycogen biosynthesis.</text>
</comment>
<dbReference type="InterPro" id="IPR006048">
    <property type="entry name" value="A-amylase/branching_C"/>
</dbReference>
<feature type="active site" description="Proton donor" evidence="10 11">
    <location>
        <position position="482"/>
    </location>
</feature>
<dbReference type="EMBL" id="CP043450">
    <property type="protein sequence ID" value="QEM11777.1"/>
    <property type="molecule type" value="Genomic_DNA"/>
</dbReference>
<evidence type="ECO:0000256" key="7">
    <source>
        <dbReference type="ARBA" id="ARBA00022679"/>
    </source>
</evidence>
<evidence type="ECO:0000313" key="14">
    <source>
        <dbReference type="EMBL" id="QEM11777.1"/>
    </source>
</evidence>
<evidence type="ECO:0000313" key="15">
    <source>
        <dbReference type="Proteomes" id="UP000251402"/>
    </source>
</evidence>
<dbReference type="InterPro" id="IPR037439">
    <property type="entry name" value="Branching_enzy"/>
</dbReference>
<dbReference type="Gene3D" id="2.60.40.10">
    <property type="entry name" value="Immunoglobulins"/>
    <property type="match status" value="1"/>
</dbReference>
<dbReference type="PIRSF" id="PIRSF000463">
    <property type="entry name" value="GlgB"/>
    <property type="match status" value="1"/>
</dbReference>
<dbReference type="InterPro" id="IPR014756">
    <property type="entry name" value="Ig_E-set"/>
</dbReference>
<accession>A0A5C1I0S3</accession>
<dbReference type="SMART" id="SM00642">
    <property type="entry name" value="Aamy"/>
    <property type="match status" value="1"/>
</dbReference>
<evidence type="ECO:0000256" key="5">
    <source>
        <dbReference type="ARBA" id="ARBA00022600"/>
    </source>
</evidence>
<keyword evidence="9 10" id="KW-0119">Carbohydrate metabolism</keyword>
<name>A0A5C1I0S3_9SPHI</name>
<dbReference type="HAMAP" id="MF_00685">
    <property type="entry name" value="GlgB"/>
    <property type="match status" value="1"/>
</dbReference>
<feature type="region of interest" description="Disordered" evidence="12">
    <location>
        <begin position="84"/>
        <end position="105"/>
    </location>
</feature>
<dbReference type="Gene3D" id="2.60.40.1180">
    <property type="entry name" value="Golgi alpha-mannosidase II"/>
    <property type="match status" value="1"/>
</dbReference>
<feature type="active site" description="Nucleophile" evidence="10 11">
    <location>
        <position position="429"/>
    </location>
</feature>
<dbReference type="InterPro" id="IPR044143">
    <property type="entry name" value="GlgB_N_E_set_prok"/>
</dbReference>
<evidence type="ECO:0000256" key="3">
    <source>
        <dbReference type="ARBA" id="ARBA00004964"/>
    </source>
</evidence>
<dbReference type="InterPro" id="IPR013783">
    <property type="entry name" value="Ig-like_fold"/>
</dbReference>
<dbReference type="InterPro" id="IPR013780">
    <property type="entry name" value="Glyco_hydro_b"/>
</dbReference>
<protein>
    <recommendedName>
        <fullName evidence="10">1,4-alpha-glucan branching enzyme GlgB</fullName>
        <ecNumber evidence="10">2.4.1.18</ecNumber>
    </recommendedName>
    <alternativeName>
        <fullName evidence="10">1,4-alpha-D-glucan:1,4-alpha-D-glucan 6-glucosyl-transferase</fullName>
    </alternativeName>
    <alternativeName>
        <fullName evidence="10">Alpha-(1-&gt;4)-glucan branching enzyme</fullName>
    </alternativeName>
    <alternativeName>
        <fullName evidence="10">Glycogen branching enzyme</fullName>
        <shortName evidence="10">BE</shortName>
    </alternativeName>
</protein>
<dbReference type="FunFam" id="3.20.20.80:FF:000003">
    <property type="entry name" value="1,4-alpha-glucan branching enzyme GlgB"/>
    <property type="match status" value="1"/>
</dbReference>
<dbReference type="KEGG" id="mrub:DEO27_017670"/>
<dbReference type="InterPro" id="IPR017853">
    <property type="entry name" value="GH"/>
</dbReference>
<evidence type="ECO:0000256" key="1">
    <source>
        <dbReference type="ARBA" id="ARBA00000826"/>
    </source>
</evidence>
<evidence type="ECO:0000256" key="8">
    <source>
        <dbReference type="ARBA" id="ARBA00023056"/>
    </source>
</evidence>
<feature type="compositionally biased region" description="Low complexity" evidence="12">
    <location>
        <begin position="84"/>
        <end position="95"/>
    </location>
</feature>
<feature type="compositionally biased region" description="Low complexity" evidence="12">
    <location>
        <begin position="47"/>
        <end position="63"/>
    </location>
</feature>
<dbReference type="OrthoDB" id="9800174at2"/>
<proteinExistence type="inferred from homology"/>
<dbReference type="AlphaFoldDB" id="A0A5C1I0S3"/>
<dbReference type="GO" id="GO:0043169">
    <property type="term" value="F:cation binding"/>
    <property type="evidence" value="ECO:0007669"/>
    <property type="project" value="InterPro"/>
</dbReference>
<dbReference type="NCBIfam" id="NF008967">
    <property type="entry name" value="PRK12313.1"/>
    <property type="match status" value="1"/>
</dbReference>
<dbReference type="CDD" id="cd11322">
    <property type="entry name" value="AmyAc_Glg_BE"/>
    <property type="match status" value="1"/>
</dbReference>
<dbReference type="FunFam" id="2.60.40.1180:FF:000002">
    <property type="entry name" value="1,4-alpha-glucan branching enzyme GlgB"/>
    <property type="match status" value="1"/>
</dbReference>
<evidence type="ECO:0000256" key="6">
    <source>
        <dbReference type="ARBA" id="ARBA00022676"/>
    </source>
</evidence>
<dbReference type="NCBIfam" id="NF003811">
    <property type="entry name" value="PRK05402.1"/>
    <property type="match status" value="1"/>
</dbReference>
<dbReference type="GO" id="GO:0005829">
    <property type="term" value="C:cytosol"/>
    <property type="evidence" value="ECO:0007669"/>
    <property type="project" value="TreeGrafter"/>
</dbReference>
<organism evidence="14 15">
    <name type="scientific">Mucilaginibacter rubeus</name>
    <dbReference type="NCBI Taxonomy" id="2027860"/>
    <lineage>
        <taxon>Bacteria</taxon>
        <taxon>Pseudomonadati</taxon>
        <taxon>Bacteroidota</taxon>
        <taxon>Sphingobacteriia</taxon>
        <taxon>Sphingobacteriales</taxon>
        <taxon>Sphingobacteriaceae</taxon>
        <taxon>Mucilaginibacter</taxon>
    </lineage>
</organism>
<keyword evidence="6 10" id="KW-0328">Glycosyltransferase</keyword>
<evidence type="ECO:0000256" key="12">
    <source>
        <dbReference type="SAM" id="MobiDB-lite"/>
    </source>
</evidence>
<gene>
    <name evidence="10 14" type="primary">glgB</name>
    <name evidence="14" type="ORF">DEO27_017670</name>
</gene>
<feature type="domain" description="Glycosyl hydrolase family 13 catalytic" evidence="13">
    <location>
        <begin position="270"/>
        <end position="632"/>
    </location>
</feature>
<dbReference type="Gene3D" id="3.20.20.80">
    <property type="entry name" value="Glycosidases"/>
    <property type="match status" value="1"/>
</dbReference>
<keyword evidence="7 10" id="KW-0808">Transferase</keyword>
<dbReference type="GO" id="GO:0004553">
    <property type="term" value="F:hydrolase activity, hydrolyzing O-glycosyl compounds"/>
    <property type="evidence" value="ECO:0007669"/>
    <property type="project" value="InterPro"/>
</dbReference>
<reference evidence="14" key="1">
    <citation type="submission" date="2019-08" db="EMBL/GenBank/DDBJ databases">
        <title>Comparative genome analysis confer to the adaptation heavy metal polluted environment.</title>
        <authorList>
            <person name="Li Y."/>
        </authorList>
    </citation>
    <scope>NUCLEOTIDE SEQUENCE [LARGE SCALE GENOMIC DNA]</scope>
    <source>
        <strain evidence="14">P1</strain>
    </source>
</reference>
<dbReference type="PANTHER" id="PTHR43651">
    <property type="entry name" value="1,4-ALPHA-GLUCAN-BRANCHING ENZYME"/>
    <property type="match status" value="1"/>
</dbReference>
<feature type="region of interest" description="Disordered" evidence="12">
    <location>
        <begin position="1"/>
        <end position="63"/>
    </location>
</feature>
<dbReference type="EC" id="2.4.1.18" evidence="10"/>
<evidence type="ECO:0000256" key="9">
    <source>
        <dbReference type="ARBA" id="ARBA00023277"/>
    </source>
</evidence>
<comment type="function">
    <text evidence="2 10">Catalyzes the formation of the alpha-1,6-glucosidic linkages in glycogen by scission of a 1,4-alpha-linked oligosaccharide from growing alpha-1,4-glucan chains and the subsequent attachment of the oligosaccharide to the alpha-1,6 position.</text>
</comment>
<dbReference type="InterPro" id="IPR004193">
    <property type="entry name" value="Glyco_hydro_13_N"/>
</dbReference>
<dbReference type="SUPFAM" id="SSF51445">
    <property type="entry name" value="(Trans)glycosidases"/>
    <property type="match status" value="1"/>
</dbReference>
<evidence type="ECO:0000256" key="2">
    <source>
        <dbReference type="ARBA" id="ARBA00002953"/>
    </source>
</evidence>
<dbReference type="RefSeq" id="WP_112567508.1">
    <property type="nucleotide sequence ID" value="NZ_CP043450.1"/>
</dbReference>
<dbReference type="GO" id="GO:0005978">
    <property type="term" value="P:glycogen biosynthetic process"/>
    <property type="evidence" value="ECO:0007669"/>
    <property type="project" value="UniProtKB-UniRule"/>
</dbReference>
<evidence type="ECO:0000256" key="4">
    <source>
        <dbReference type="ARBA" id="ARBA00009000"/>
    </source>
</evidence>
<dbReference type="FunFam" id="2.60.40.10:FF:000169">
    <property type="entry name" value="1,4-alpha-glucan branching enzyme GlgB"/>
    <property type="match status" value="1"/>
</dbReference>
<evidence type="ECO:0000259" key="13">
    <source>
        <dbReference type="SMART" id="SM00642"/>
    </source>
</evidence>
<dbReference type="UniPathway" id="UPA00164"/>
<dbReference type="NCBIfam" id="TIGR01515">
    <property type="entry name" value="branching_enzym"/>
    <property type="match status" value="1"/>
</dbReference>
<dbReference type="CDD" id="cd02855">
    <property type="entry name" value="E_set_GBE_prok_N"/>
    <property type="match status" value="1"/>
</dbReference>
<dbReference type="SUPFAM" id="SSF51011">
    <property type="entry name" value="Glycosyl hydrolase domain"/>
    <property type="match status" value="1"/>
</dbReference>
<keyword evidence="5 10" id="KW-0321">Glycogen metabolism</keyword>
<sequence>MAKKTTQTENPLPEAKPVKETKAVTKVKADKVTPETGSPEPKKAAKTKAVAAEKPAATAKAKTVATEKPAATAKAKTVAAEKPAAVKKAPTPAKAKAVKAEKPAETTPVQQPVKLKAVEAYSRFTDFDISLFKSGKHYKLYEKLGSHVVEYQGVVGTYFAVWAPNAQYVSVIGNFNGWNRGSHSLNARWDSSGIWEGFIPNIGVGETYKYFINSSSGEDLEKSDPFALRWELPPRTASIVADTYYEWKDQDWMKNRQEHNGLDKPYSVYEVHLGSWARNWESPDEFLTYTQLAEKMVPYVKEMGFTHVEFMPIMEHPYYPSWGYQVSGYFAAASRYGTPQELMYLIEEFHKAGIGVILDWVPSHFPGDIHALYRFDGTHLYEHADSRKGFHPDWKSYIFNYGRNEVRAFLISNALFWLDRYHADGLRVDAVASMLYLDYSRKHGEWEANMYGGNENLEAISFLKEFNEAVYSHFPSAQTIAEESTSFTGVSRPVYLGGLGFGMKWMMGWMHDTIGYFKEDPIHRKYHHNEITFSTIYAFTENFMLPFSHDEVVYGKGSMLRKMPGDEWRQFANLRLMYSYMFTHPGTKLLFMGAEFGQGDEWDFSRSLQWHVLQYPNHRGISETVKALNHLYRDEPALYEKAFAFDGFEWVDGGNANDSILVYRRKGHDSKNDLMIVLNMTPVIRRDYRIGVPAAGKWKEIFNSDQEKYWGSGIINYDALSTEPVKWHGKAQSIKITIPPLAAVVFKLSPDVPAKYELKK</sequence>
<comment type="catalytic activity">
    <reaction evidence="1 10">
        <text>Transfers a segment of a (1-&gt;4)-alpha-D-glucan chain to a primary hydroxy group in a similar glucan chain.</text>
        <dbReference type="EC" id="2.4.1.18"/>
    </reaction>
</comment>
<evidence type="ECO:0000256" key="11">
    <source>
        <dbReference type="PIRSR" id="PIRSR000463-1"/>
    </source>
</evidence>
<keyword evidence="8 10" id="KW-0320">Glycogen biosynthesis</keyword>
<comment type="similarity">
    <text evidence="4 10">Belongs to the glycosyl hydrolase 13 family. GlgB subfamily.</text>
</comment>
<dbReference type="PANTHER" id="PTHR43651:SF3">
    <property type="entry name" value="1,4-ALPHA-GLUCAN-BRANCHING ENZYME"/>
    <property type="match status" value="1"/>
</dbReference>
<dbReference type="Pfam" id="PF00128">
    <property type="entry name" value="Alpha-amylase"/>
    <property type="match status" value="1"/>
</dbReference>
<feature type="compositionally biased region" description="Polar residues" evidence="12">
    <location>
        <begin position="1"/>
        <end position="10"/>
    </location>
</feature>
<feature type="compositionally biased region" description="Basic and acidic residues" evidence="12">
    <location>
        <begin position="16"/>
        <end position="33"/>
    </location>
</feature>
<keyword evidence="15" id="KW-1185">Reference proteome</keyword>
<dbReference type="Pfam" id="PF02806">
    <property type="entry name" value="Alpha-amylase_C"/>
    <property type="match status" value="1"/>
</dbReference>
<comment type="subunit">
    <text evidence="10">Monomer.</text>
</comment>
<dbReference type="InterPro" id="IPR006047">
    <property type="entry name" value="GH13_cat_dom"/>
</dbReference>
<dbReference type="Proteomes" id="UP000251402">
    <property type="component" value="Chromosome"/>
</dbReference>
<evidence type="ECO:0000256" key="10">
    <source>
        <dbReference type="HAMAP-Rule" id="MF_00685"/>
    </source>
</evidence>